<dbReference type="Proteomes" id="UP000233256">
    <property type="component" value="Unassembled WGS sequence"/>
</dbReference>
<feature type="binding site" evidence="3">
    <location>
        <position position="142"/>
    </location>
    <ligand>
        <name>a divalent metal cation</name>
        <dbReference type="ChEBI" id="CHEBI:60240"/>
        <label>2</label>
    </ligand>
</feature>
<dbReference type="Pfam" id="PF01026">
    <property type="entry name" value="TatD_DNase"/>
    <property type="match status" value="1"/>
</dbReference>
<organism evidence="4 5">
    <name type="scientific">Candidatus Wallbacteria bacterium HGW-Wallbacteria-1</name>
    <dbReference type="NCBI Taxonomy" id="2013854"/>
    <lineage>
        <taxon>Bacteria</taxon>
        <taxon>Candidatus Walliibacteriota</taxon>
    </lineage>
</organism>
<feature type="binding site" evidence="3">
    <location>
        <position position="166"/>
    </location>
    <ligand>
        <name>a divalent metal cation</name>
        <dbReference type="ChEBI" id="CHEBI:60240"/>
        <label>2</label>
    </ligand>
</feature>
<evidence type="ECO:0000256" key="1">
    <source>
        <dbReference type="ARBA" id="ARBA00022723"/>
    </source>
</evidence>
<evidence type="ECO:0000313" key="4">
    <source>
        <dbReference type="EMBL" id="PKK91746.1"/>
    </source>
</evidence>
<gene>
    <name evidence="4" type="ORF">CVV64_03530</name>
</gene>
<feature type="binding site" evidence="3">
    <location>
        <position position="20"/>
    </location>
    <ligand>
        <name>a divalent metal cation</name>
        <dbReference type="ChEBI" id="CHEBI:60240"/>
        <label>1</label>
    </ligand>
</feature>
<feature type="binding site" evidence="3">
    <location>
        <position position="22"/>
    </location>
    <ligand>
        <name>a divalent metal cation</name>
        <dbReference type="ChEBI" id="CHEBI:60240"/>
        <label>1</label>
    </ligand>
</feature>
<feature type="binding site" evidence="3">
    <location>
        <position position="106"/>
    </location>
    <ligand>
        <name>a divalent metal cation</name>
        <dbReference type="ChEBI" id="CHEBI:60240"/>
        <label>1</label>
    </ligand>
</feature>
<reference evidence="4 5" key="1">
    <citation type="journal article" date="2017" name="ISME J.">
        <title>Potential for microbial H2 and metal transformations associated with novel bacteria and archaea in deep terrestrial subsurface sediments.</title>
        <authorList>
            <person name="Hernsdorf A.W."/>
            <person name="Amano Y."/>
            <person name="Miyakawa K."/>
            <person name="Ise K."/>
            <person name="Suzuki Y."/>
            <person name="Anantharaman K."/>
            <person name="Probst A."/>
            <person name="Burstein D."/>
            <person name="Thomas B.C."/>
            <person name="Banfield J.F."/>
        </authorList>
    </citation>
    <scope>NUCLEOTIDE SEQUENCE [LARGE SCALE GENOMIC DNA]</scope>
    <source>
        <strain evidence="4">HGW-Wallbacteria-1</strain>
    </source>
</reference>
<evidence type="ECO:0000256" key="2">
    <source>
        <dbReference type="ARBA" id="ARBA00022801"/>
    </source>
</evidence>
<comment type="caution">
    <text evidence="4">The sequence shown here is derived from an EMBL/GenBank/DDBJ whole genome shotgun (WGS) entry which is preliminary data.</text>
</comment>
<dbReference type="PANTHER" id="PTHR46124:SF2">
    <property type="entry name" value="D-AMINOACYL-TRNA DEACYLASE"/>
    <property type="match status" value="1"/>
</dbReference>
<dbReference type="Gene3D" id="3.20.20.140">
    <property type="entry name" value="Metal-dependent hydrolases"/>
    <property type="match status" value="1"/>
</dbReference>
<sequence length="273" mass="30519">MSRKKRLPVPHLPVPVVDSHAHVFSSFFQEETPAQIMARAGEVNVVGCVNVGTDLKTTEMARQVAEEISGVFFTAGLHPHDARFLTDQMLSDLKRHCGEGAVAVGEIGLDFHYNHSPAHLQELAFEAQLDLAALMNLPVIVHSREADVRTLEILRPWFDKCSIMLHCFSGNLDLALKYVDLGAWLSLPGVITYSRNIMGREVLSGVPTNRLMFETDCPFLTPEPRRGRTNEPAFLAFTLAFAAEFLGRDLETVCVDHMTSVRDFFRFDPLLNI</sequence>
<dbReference type="AlphaFoldDB" id="A0A2N1PTW9"/>
<dbReference type="InterPro" id="IPR015991">
    <property type="entry name" value="TatD/YcfH-like"/>
</dbReference>
<protein>
    <recommendedName>
        <fullName evidence="6">Hydrolase TatD</fullName>
    </recommendedName>
</protein>
<dbReference type="SUPFAM" id="SSF51556">
    <property type="entry name" value="Metallo-dependent hydrolases"/>
    <property type="match status" value="1"/>
</dbReference>
<dbReference type="CDD" id="cd01310">
    <property type="entry name" value="TatD_DNAse"/>
    <property type="match status" value="1"/>
</dbReference>
<dbReference type="InterPro" id="IPR032466">
    <property type="entry name" value="Metal_Hydrolase"/>
</dbReference>
<name>A0A2N1PTW9_9BACT</name>
<accession>A0A2N1PTW9</accession>
<dbReference type="FunFam" id="3.20.20.140:FF:000005">
    <property type="entry name" value="TatD family hydrolase"/>
    <property type="match status" value="1"/>
</dbReference>
<dbReference type="PANTHER" id="PTHR46124">
    <property type="entry name" value="D-AMINOACYL-TRNA DEACYLASE"/>
    <property type="match status" value="1"/>
</dbReference>
<evidence type="ECO:0000256" key="3">
    <source>
        <dbReference type="PIRSR" id="PIRSR005902-1"/>
    </source>
</evidence>
<evidence type="ECO:0008006" key="6">
    <source>
        <dbReference type="Google" id="ProtNLM"/>
    </source>
</evidence>
<keyword evidence="1 3" id="KW-0479">Metal-binding</keyword>
<proteinExistence type="predicted"/>
<dbReference type="PIRSF" id="PIRSF005902">
    <property type="entry name" value="DNase_TatD"/>
    <property type="match status" value="1"/>
</dbReference>
<dbReference type="InterPro" id="IPR001130">
    <property type="entry name" value="TatD-like"/>
</dbReference>
<dbReference type="GO" id="GO:0005829">
    <property type="term" value="C:cytosol"/>
    <property type="evidence" value="ECO:0007669"/>
    <property type="project" value="TreeGrafter"/>
</dbReference>
<evidence type="ECO:0000313" key="5">
    <source>
        <dbReference type="Proteomes" id="UP000233256"/>
    </source>
</evidence>
<dbReference type="EMBL" id="PGXC01000002">
    <property type="protein sequence ID" value="PKK91746.1"/>
    <property type="molecule type" value="Genomic_DNA"/>
</dbReference>
<dbReference type="NCBIfam" id="TIGR00010">
    <property type="entry name" value="YchF/TatD family DNA exonuclease"/>
    <property type="match status" value="1"/>
</dbReference>
<dbReference type="GO" id="GO:0004536">
    <property type="term" value="F:DNA nuclease activity"/>
    <property type="evidence" value="ECO:0007669"/>
    <property type="project" value="InterPro"/>
</dbReference>
<feature type="binding site" evidence="3">
    <location>
        <position position="216"/>
    </location>
    <ligand>
        <name>a divalent metal cation</name>
        <dbReference type="ChEBI" id="CHEBI:60240"/>
        <label>1</label>
    </ligand>
</feature>
<dbReference type="GO" id="GO:0016788">
    <property type="term" value="F:hydrolase activity, acting on ester bonds"/>
    <property type="evidence" value="ECO:0007669"/>
    <property type="project" value="InterPro"/>
</dbReference>
<keyword evidence="2" id="KW-0378">Hydrolase</keyword>
<dbReference type="GO" id="GO:0046872">
    <property type="term" value="F:metal ion binding"/>
    <property type="evidence" value="ECO:0007669"/>
    <property type="project" value="UniProtKB-KW"/>
</dbReference>